<evidence type="ECO:0000313" key="2">
    <source>
        <dbReference type="Proteomes" id="UP001341444"/>
    </source>
</evidence>
<dbReference type="EMBL" id="JARMAB010000032">
    <property type="protein sequence ID" value="MED1205347.1"/>
    <property type="molecule type" value="Genomic_DNA"/>
</dbReference>
<protein>
    <submittedName>
        <fullName evidence="1">Uncharacterized protein</fullName>
    </submittedName>
</protein>
<name>A0ABU6MKY2_9BACI</name>
<dbReference type="Proteomes" id="UP001341444">
    <property type="component" value="Unassembled WGS sequence"/>
</dbReference>
<sequence length="47" mass="5510">MEKFYCEHCRTLTDKAGKCEHCGHHVERKILIQVQYQVNNGTTSEED</sequence>
<evidence type="ECO:0000313" key="1">
    <source>
        <dbReference type="EMBL" id="MED1205347.1"/>
    </source>
</evidence>
<reference evidence="1 2" key="1">
    <citation type="submission" date="2023-03" db="EMBL/GenBank/DDBJ databases">
        <title>Bacillus Genome Sequencing.</title>
        <authorList>
            <person name="Dunlap C."/>
        </authorList>
    </citation>
    <scope>NUCLEOTIDE SEQUENCE [LARGE SCALE GENOMIC DNA]</scope>
    <source>
        <strain evidence="1 2">B-23453</strain>
    </source>
</reference>
<dbReference type="RefSeq" id="WP_198160165.1">
    <property type="nucleotide sequence ID" value="NZ_JARMAB010000032.1"/>
</dbReference>
<keyword evidence="2" id="KW-1185">Reference proteome</keyword>
<proteinExistence type="predicted"/>
<accession>A0ABU6MKY2</accession>
<organism evidence="1 2">
    <name type="scientific">Heyndrickxia acidicola</name>
    <dbReference type="NCBI Taxonomy" id="209389"/>
    <lineage>
        <taxon>Bacteria</taxon>
        <taxon>Bacillati</taxon>
        <taxon>Bacillota</taxon>
        <taxon>Bacilli</taxon>
        <taxon>Bacillales</taxon>
        <taxon>Bacillaceae</taxon>
        <taxon>Heyndrickxia</taxon>
    </lineage>
</organism>
<comment type="caution">
    <text evidence="1">The sequence shown here is derived from an EMBL/GenBank/DDBJ whole genome shotgun (WGS) entry which is preliminary data.</text>
</comment>
<gene>
    <name evidence="1" type="ORF">P4T90_20055</name>
</gene>